<dbReference type="SUPFAM" id="SSF53850">
    <property type="entry name" value="Periplasmic binding protein-like II"/>
    <property type="match status" value="1"/>
</dbReference>
<reference evidence="3 4" key="1">
    <citation type="submission" date="2019-03" db="EMBL/GenBank/DDBJ databases">
        <title>Genomic Encyclopedia of Type Strains, Phase IV (KMG-IV): sequencing the most valuable type-strain genomes for metagenomic binning, comparative biology and taxonomic classification.</title>
        <authorList>
            <person name="Goeker M."/>
        </authorList>
    </citation>
    <scope>NUCLEOTIDE SEQUENCE [LARGE SCALE GENOMIC DNA]</scope>
    <source>
        <strain evidence="3 4">DSM 24176</strain>
    </source>
</reference>
<dbReference type="EMBL" id="SMGQ01000013">
    <property type="protein sequence ID" value="TCK92719.1"/>
    <property type="molecule type" value="Genomic_DNA"/>
</dbReference>
<dbReference type="RefSeq" id="WP_132282579.1">
    <property type="nucleotide sequence ID" value="NZ_SMGQ01000013.1"/>
</dbReference>
<dbReference type="InterPro" id="IPR050490">
    <property type="entry name" value="Bact_solute-bd_prot1"/>
</dbReference>
<feature type="compositionally biased region" description="Polar residues" evidence="1">
    <location>
        <begin position="24"/>
        <end position="41"/>
    </location>
</feature>
<dbReference type="InterPro" id="IPR006059">
    <property type="entry name" value="SBP"/>
</dbReference>
<organism evidence="3 4">
    <name type="scientific">Natranaerovirga hydrolytica</name>
    <dbReference type="NCBI Taxonomy" id="680378"/>
    <lineage>
        <taxon>Bacteria</taxon>
        <taxon>Bacillati</taxon>
        <taxon>Bacillota</taxon>
        <taxon>Clostridia</taxon>
        <taxon>Lachnospirales</taxon>
        <taxon>Natranaerovirgaceae</taxon>
        <taxon>Natranaerovirga</taxon>
    </lineage>
</organism>
<feature type="chain" id="PRO_5038997225" evidence="2">
    <location>
        <begin position="20"/>
        <end position="456"/>
    </location>
</feature>
<dbReference type="Pfam" id="PF13416">
    <property type="entry name" value="SBP_bac_8"/>
    <property type="match status" value="1"/>
</dbReference>
<dbReference type="AlphaFoldDB" id="A0A4R1MQB7"/>
<sequence length="456" mass="51530">MKKYFVVFMILALMVSVVGCGSDNDNGNDQPQPATQGGSSTDNDDEIEIRFSWWGGDGRHEATLEVIRLFEEANPNVNVIPEYTAWSGHFERVATQLTANDEADLMQINFNWFYNFSPDGERFVDLNTLEGHIDLSNWPDEIFDAVTINGKIQGVPTSVGSRVYYMNTTIYDDLGIDIPETWDDLMAAGNQIRDELGGDYYALGNIEYDASLSLMMFGYLAQMTGKDIFDENDEISYTVEELTEGFNFVQDLVDNHVIPGFHDDSSEKNHENPNWIQGRYPATYNWPSSFSRYYDNLEPEFQENVVAVPYFKLNDNQLHSGTFNKVLMAFSVSPNSDHPEIAAQLIDFMYTNEEAVVAHGLERDVPANTVAQDILAANDLLKGVEFEGQQLIEQYDDMFTFHPFYEDSVVRSTYEDLLDEFVMAEGGMSAEEAAQRLLQETNAAMAEAIADAQDFQ</sequence>
<proteinExistence type="predicted"/>
<gene>
    <name evidence="3" type="ORF">EDC19_1874</name>
</gene>
<dbReference type="PROSITE" id="PS51257">
    <property type="entry name" value="PROKAR_LIPOPROTEIN"/>
    <property type="match status" value="1"/>
</dbReference>
<comment type="caution">
    <text evidence="3">The sequence shown here is derived from an EMBL/GenBank/DDBJ whole genome shotgun (WGS) entry which is preliminary data.</text>
</comment>
<accession>A0A4R1MQB7</accession>
<dbReference type="Proteomes" id="UP000294545">
    <property type="component" value="Unassembled WGS sequence"/>
</dbReference>
<evidence type="ECO:0000313" key="4">
    <source>
        <dbReference type="Proteomes" id="UP000294545"/>
    </source>
</evidence>
<name>A0A4R1MQB7_9FIRM</name>
<evidence type="ECO:0000256" key="2">
    <source>
        <dbReference type="SAM" id="SignalP"/>
    </source>
</evidence>
<keyword evidence="2" id="KW-0732">Signal</keyword>
<dbReference type="PANTHER" id="PTHR43649:SF11">
    <property type="entry name" value="ABC TRANSPORTER SUBSTRATE-BINDING PROTEIN YESO-RELATED"/>
    <property type="match status" value="1"/>
</dbReference>
<feature type="signal peptide" evidence="2">
    <location>
        <begin position="1"/>
        <end position="19"/>
    </location>
</feature>
<feature type="region of interest" description="Disordered" evidence="1">
    <location>
        <begin position="24"/>
        <end position="44"/>
    </location>
</feature>
<dbReference type="PANTHER" id="PTHR43649">
    <property type="entry name" value="ARABINOSE-BINDING PROTEIN-RELATED"/>
    <property type="match status" value="1"/>
</dbReference>
<evidence type="ECO:0000256" key="1">
    <source>
        <dbReference type="SAM" id="MobiDB-lite"/>
    </source>
</evidence>
<dbReference type="Gene3D" id="3.40.190.10">
    <property type="entry name" value="Periplasmic binding protein-like II"/>
    <property type="match status" value="2"/>
</dbReference>
<evidence type="ECO:0000313" key="3">
    <source>
        <dbReference type="EMBL" id="TCK92719.1"/>
    </source>
</evidence>
<keyword evidence="4" id="KW-1185">Reference proteome</keyword>
<protein>
    <submittedName>
        <fullName evidence="3">Oligogalacturonide transport system substrate-binding protein</fullName>
    </submittedName>
</protein>
<dbReference type="OrthoDB" id="7918484at2"/>